<dbReference type="PANTHER" id="PTHR22946:SF9">
    <property type="entry name" value="POLYKETIDE TRANSFERASE AF380"/>
    <property type="match status" value="1"/>
</dbReference>
<comment type="caution">
    <text evidence="3">The sequence shown here is derived from an EMBL/GenBank/DDBJ whole genome shotgun (WGS) entry which is preliminary data.</text>
</comment>
<evidence type="ECO:0000313" key="4">
    <source>
        <dbReference type="Proteomes" id="UP000520814"/>
    </source>
</evidence>
<dbReference type="EMBL" id="JACHGW010000004">
    <property type="protein sequence ID" value="MBB6052724.1"/>
    <property type="molecule type" value="Genomic_DNA"/>
</dbReference>
<dbReference type="RefSeq" id="WP_184202297.1">
    <property type="nucleotide sequence ID" value="NZ_JACHGW010000004.1"/>
</dbReference>
<dbReference type="AlphaFoldDB" id="A0A7W9SVJ0"/>
<dbReference type="SUPFAM" id="SSF53474">
    <property type="entry name" value="alpha/beta-Hydrolases"/>
    <property type="match status" value="2"/>
</dbReference>
<dbReference type="Proteomes" id="UP000520814">
    <property type="component" value="Unassembled WGS sequence"/>
</dbReference>
<evidence type="ECO:0000259" key="2">
    <source>
        <dbReference type="Pfam" id="PF01738"/>
    </source>
</evidence>
<feature type="domain" description="Dienelactone hydrolase" evidence="2">
    <location>
        <begin position="308"/>
        <end position="489"/>
    </location>
</feature>
<keyword evidence="1 3" id="KW-0378">Hydrolase</keyword>
<dbReference type="InterPro" id="IPR002925">
    <property type="entry name" value="Dienelactn_hydro"/>
</dbReference>
<feature type="domain" description="Dienelactone hydrolase" evidence="2">
    <location>
        <begin position="59"/>
        <end position="235"/>
    </location>
</feature>
<accession>A0A7W9SVJ0</accession>
<evidence type="ECO:0000313" key="3">
    <source>
        <dbReference type="EMBL" id="MBB6052724.1"/>
    </source>
</evidence>
<name>A0A7W9SVJ0_ARMRO</name>
<dbReference type="GO" id="GO:0052689">
    <property type="term" value="F:carboxylic ester hydrolase activity"/>
    <property type="evidence" value="ECO:0007669"/>
    <property type="project" value="UniProtKB-ARBA"/>
</dbReference>
<organism evidence="3 4">
    <name type="scientific">Armatimonas rosea</name>
    <dbReference type="NCBI Taxonomy" id="685828"/>
    <lineage>
        <taxon>Bacteria</taxon>
        <taxon>Bacillati</taxon>
        <taxon>Armatimonadota</taxon>
        <taxon>Armatimonadia</taxon>
        <taxon>Armatimonadales</taxon>
        <taxon>Armatimonadaceae</taxon>
        <taxon>Armatimonas</taxon>
    </lineage>
</organism>
<reference evidence="3 4" key="1">
    <citation type="submission" date="2020-08" db="EMBL/GenBank/DDBJ databases">
        <title>Genomic Encyclopedia of Type Strains, Phase IV (KMG-IV): sequencing the most valuable type-strain genomes for metagenomic binning, comparative biology and taxonomic classification.</title>
        <authorList>
            <person name="Goeker M."/>
        </authorList>
    </citation>
    <scope>NUCLEOTIDE SEQUENCE [LARGE SCALE GENOMIC DNA]</scope>
    <source>
        <strain evidence="3 4">DSM 23562</strain>
    </source>
</reference>
<dbReference type="Pfam" id="PF01738">
    <property type="entry name" value="DLH"/>
    <property type="match status" value="2"/>
</dbReference>
<keyword evidence="4" id="KW-1185">Reference proteome</keyword>
<gene>
    <name evidence="3" type="ORF">HNQ39_004545</name>
</gene>
<dbReference type="PANTHER" id="PTHR22946">
    <property type="entry name" value="DIENELACTONE HYDROLASE DOMAIN-CONTAINING PROTEIN-RELATED"/>
    <property type="match status" value="1"/>
</dbReference>
<sequence length="507" mass="54604">MLPPLPAMIALVQAPQAPSWETLTKAFAYDSHAPLSAKETSDGSRLKLSFTNLRGETVTALYQRPDGPGPFPCVALLHGLGGSKEQLFALMAPELVKQGFAVLALDAALHGERKVEGKSPQAAFLKVVPDTVKDWRQALDWLSTRPEVNKNRIGLLGYSMGAFQGSILMGVEPRFQAATLCVGGDPFVTFPGAALASPSNFIGHATPRPVYFANGTKDTTVTPAASKVLLSAAKAPKVVNWIESGHLLPAEEVRKGLSWLTLRLKLPAAADRFAAPDPATLRFAPVEDADARVERVSFTNAAKEPVSGLYVRPKDGTGPFPLVLVLHGKGHSKERMLNTMKREFASRGIAAIALDAAGHGERKPVTDTEAIFTTTIQDYRQLLPNLLERPELNPEKVGLIGFSMGAMMGTILTAIDERIRVALPCVGGELDTLPATCRPALFAPYVTDRPIAFVNGHNDPTVPEAAAKKLHSAVGTNPTIFWYDEADHTIPKPTLRLGTDWLVEKLK</sequence>
<dbReference type="InterPro" id="IPR050261">
    <property type="entry name" value="FrsA_esterase"/>
</dbReference>
<evidence type="ECO:0000256" key="1">
    <source>
        <dbReference type="ARBA" id="ARBA00022801"/>
    </source>
</evidence>
<protein>
    <submittedName>
        <fullName evidence="3">Dienelactone hydrolase</fullName>
    </submittedName>
</protein>
<proteinExistence type="predicted"/>
<dbReference type="Gene3D" id="3.40.50.1820">
    <property type="entry name" value="alpha/beta hydrolase"/>
    <property type="match status" value="2"/>
</dbReference>
<dbReference type="InterPro" id="IPR029058">
    <property type="entry name" value="AB_hydrolase_fold"/>
</dbReference>